<proteinExistence type="predicted"/>
<comment type="caution">
    <text evidence="2">The sequence shown here is derived from an EMBL/GenBank/DDBJ whole genome shotgun (WGS) entry which is preliminary data.</text>
</comment>
<name>A0A7X6L025_9NOCA</name>
<dbReference type="InterPro" id="IPR024344">
    <property type="entry name" value="MDMPI_metal-binding"/>
</dbReference>
<dbReference type="Pfam" id="PF11716">
    <property type="entry name" value="MDMPI_N"/>
    <property type="match status" value="1"/>
</dbReference>
<dbReference type="Gene3D" id="1.20.120.450">
    <property type="entry name" value="dinb family like domain"/>
    <property type="match status" value="1"/>
</dbReference>
<organism evidence="2 3">
    <name type="scientific">Nocardia gamkensis</name>
    <dbReference type="NCBI Taxonomy" id="352869"/>
    <lineage>
        <taxon>Bacteria</taxon>
        <taxon>Bacillati</taxon>
        <taxon>Actinomycetota</taxon>
        <taxon>Actinomycetes</taxon>
        <taxon>Mycobacteriales</taxon>
        <taxon>Nocardiaceae</taxon>
        <taxon>Nocardia</taxon>
    </lineage>
</organism>
<dbReference type="InterPro" id="IPR034660">
    <property type="entry name" value="DinB/YfiT-like"/>
</dbReference>
<feature type="domain" description="Mycothiol-dependent maleylpyruvate isomerase metal-binding" evidence="1">
    <location>
        <begin position="20"/>
        <end position="143"/>
    </location>
</feature>
<dbReference type="EMBL" id="JAAXOS010000002">
    <property type="protein sequence ID" value="NKY25333.1"/>
    <property type="molecule type" value="Genomic_DNA"/>
</dbReference>
<protein>
    <submittedName>
        <fullName evidence="2">TIGR03086 family protein</fullName>
    </submittedName>
</protein>
<dbReference type="SUPFAM" id="SSF109854">
    <property type="entry name" value="DinB/YfiT-like putative metalloenzymes"/>
    <property type="match status" value="1"/>
</dbReference>
<reference evidence="2 3" key="1">
    <citation type="submission" date="2020-04" db="EMBL/GenBank/DDBJ databases">
        <title>MicrobeNet Type strains.</title>
        <authorList>
            <person name="Nicholson A.C."/>
        </authorList>
    </citation>
    <scope>NUCLEOTIDE SEQUENCE [LARGE SCALE GENOMIC DNA]</scope>
    <source>
        <strain evidence="2 3">DSM 44956</strain>
    </source>
</reference>
<dbReference type="AlphaFoldDB" id="A0A7X6L025"/>
<evidence type="ECO:0000313" key="3">
    <source>
        <dbReference type="Proteomes" id="UP000540698"/>
    </source>
</evidence>
<dbReference type="InterPro" id="IPR017517">
    <property type="entry name" value="Maleyloyr_isom"/>
</dbReference>
<sequence>MNATTTAAATLRPVWRGVLADSYRALESVVAGVRADQWHLPTPCSEWDVTQVVQHAAGDQLAFAEFLGIGDGPAYNPFEPSGAVDGAPAELVRGAIEQTALAWSTVDDATETVPTPLPHGALATPVAAVMCALDAAVHAWDIAIATGQASPLTGELATHLLAAARAGHPAPGSGETAEIVEPLRQWGAYAAIVDGPSGDAVGDLLRYLGREPR</sequence>
<evidence type="ECO:0000313" key="2">
    <source>
        <dbReference type="EMBL" id="NKY25333.1"/>
    </source>
</evidence>
<dbReference type="RefSeq" id="WP_062974528.1">
    <property type="nucleotide sequence ID" value="NZ_JAAXOS010000002.1"/>
</dbReference>
<dbReference type="GO" id="GO:0046872">
    <property type="term" value="F:metal ion binding"/>
    <property type="evidence" value="ECO:0007669"/>
    <property type="project" value="InterPro"/>
</dbReference>
<dbReference type="NCBIfam" id="TIGR03086">
    <property type="entry name" value="TIGR03086 family metal-binding protein"/>
    <property type="match status" value="1"/>
</dbReference>
<dbReference type="InterPro" id="IPR017520">
    <property type="entry name" value="CHP03086"/>
</dbReference>
<dbReference type="Proteomes" id="UP000540698">
    <property type="component" value="Unassembled WGS sequence"/>
</dbReference>
<gene>
    <name evidence="2" type="ORF">HGB38_03660</name>
</gene>
<accession>A0A7X6L025</accession>
<evidence type="ECO:0000259" key="1">
    <source>
        <dbReference type="Pfam" id="PF11716"/>
    </source>
</evidence>
<keyword evidence="3" id="KW-1185">Reference proteome</keyword>
<dbReference type="NCBIfam" id="TIGR03083">
    <property type="entry name" value="maleylpyruvate isomerase family mycothiol-dependent enzyme"/>
    <property type="match status" value="1"/>
</dbReference>